<protein>
    <recommendedName>
        <fullName evidence="3">Antitoxin MazE</fullName>
    </recommendedName>
</protein>
<dbReference type="InterPro" id="IPR021558">
    <property type="entry name" value="MazE-like"/>
</dbReference>
<dbReference type="EMBL" id="NHSJ01000089">
    <property type="protein sequence ID" value="PPQ29621.1"/>
    <property type="molecule type" value="Genomic_DNA"/>
</dbReference>
<evidence type="ECO:0008006" key="3">
    <source>
        <dbReference type="Google" id="ProtNLM"/>
    </source>
</evidence>
<keyword evidence="2" id="KW-1185">Reference proteome</keyword>
<dbReference type="AlphaFoldDB" id="A0A2S6N4S0"/>
<gene>
    <name evidence="1" type="ORF">CCR94_14950</name>
</gene>
<dbReference type="RefSeq" id="WP_104508660.1">
    <property type="nucleotide sequence ID" value="NZ_JACIGC010000015.1"/>
</dbReference>
<comment type="caution">
    <text evidence="1">The sequence shown here is derived from an EMBL/GenBank/DDBJ whole genome shotgun (WGS) entry which is preliminary data.</text>
</comment>
<sequence>MGKVTREPSRPRERMEAYRRRMRAAGLRPVQIWAPDTRSPEFAEISRRQSAVVAAAERDDAELRSFLDAARADLDRTAP</sequence>
<proteinExistence type="predicted"/>
<accession>A0A2S6N4S0</accession>
<dbReference type="Pfam" id="PF11455">
    <property type="entry name" value="MazE-like"/>
    <property type="match status" value="1"/>
</dbReference>
<organism evidence="1 2">
    <name type="scientific">Rhodoblastus sphagnicola</name>
    <dbReference type="NCBI Taxonomy" id="333368"/>
    <lineage>
        <taxon>Bacteria</taxon>
        <taxon>Pseudomonadati</taxon>
        <taxon>Pseudomonadota</taxon>
        <taxon>Alphaproteobacteria</taxon>
        <taxon>Hyphomicrobiales</taxon>
        <taxon>Rhodoblastaceae</taxon>
        <taxon>Rhodoblastus</taxon>
    </lineage>
</organism>
<dbReference type="Proteomes" id="UP000239089">
    <property type="component" value="Unassembled WGS sequence"/>
</dbReference>
<evidence type="ECO:0000313" key="2">
    <source>
        <dbReference type="Proteomes" id="UP000239089"/>
    </source>
</evidence>
<evidence type="ECO:0000313" key="1">
    <source>
        <dbReference type="EMBL" id="PPQ29621.1"/>
    </source>
</evidence>
<reference evidence="1 2" key="1">
    <citation type="journal article" date="2018" name="Arch. Microbiol.">
        <title>New insights into the metabolic potential of the phototrophic purple bacterium Rhodopila globiformis DSM 161(T) from its draft genome sequence and evidence for a vanadium-dependent nitrogenase.</title>
        <authorList>
            <person name="Imhoff J.F."/>
            <person name="Rahn T."/>
            <person name="Kunzel S."/>
            <person name="Neulinger S.C."/>
        </authorList>
    </citation>
    <scope>NUCLEOTIDE SEQUENCE [LARGE SCALE GENOMIC DNA]</scope>
    <source>
        <strain evidence="1 2">DSM 16996</strain>
    </source>
</reference>
<name>A0A2S6N4S0_9HYPH</name>